<proteinExistence type="predicted"/>
<comment type="caution">
    <text evidence="1">The sequence shown here is derived from an EMBL/GenBank/DDBJ whole genome shotgun (WGS) entry which is preliminary data.</text>
</comment>
<dbReference type="Proteomes" id="UP001152888">
    <property type="component" value="Unassembled WGS sequence"/>
</dbReference>
<keyword evidence="2" id="KW-1185">Reference proteome</keyword>
<dbReference type="EMBL" id="CAKOFQ010006980">
    <property type="protein sequence ID" value="CAH1985484.1"/>
    <property type="molecule type" value="Genomic_DNA"/>
</dbReference>
<sequence>MESAKDMKNNRPRSSATTNSQLTQKTLYFRDLECVSCYYLNCLLANDCQQ</sequence>
<accession>A0A9P0L0G0</accession>
<dbReference type="AlphaFoldDB" id="A0A9P0L0G0"/>
<protein>
    <submittedName>
        <fullName evidence="1">Uncharacterized protein</fullName>
    </submittedName>
</protein>
<evidence type="ECO:0000313" key="2">
    <source>
        <dbReference type="Proteomes" id="UP001152888"/>
    </source>
</evidence>
<evidence type="ECO:0000313" key="1">
    <source>
        <dbReference type="EMBL" id="CAH1985484.1"/>
    </source>
</evidence>
<organism evidence="1 2">
    <name type="scientific">Acanthoscelides obtectus</name>
    <name type="common">Bean weevil</name>
    <name type="synonym">Bruchus obtectus</name>
    <dbReference type="NCBI Taxonomy" id="200917"/>
    <lineage>
        <taxon>Eukaryota</taxon>
        <taxon>Metazoa</taxon>
        <taxon>Ecdysozoa</taxon>
        <taxon>Arthropoda</taxon>
        <taxon>Hexapoda</taxon>
        <taxon>Insecta</taxon>
        <taxon>Pterygota</taxon>
        <taxon>Neoptera</taxon>
        <taxon>Endopterygota</taxon>
        <taxon>Coleoptera</taxon>
        <taxon>Polyphaga</taxon>
        <taxon>Cucujiformia</taxon>
        <taxon>Chrysomeloidea</taxon>
        <taxon>Chrysomelidae</taxon>
        <taxon>Bruchinae</taxon>
        <taxon>Bruchini</taxon>
        <taxon>Acanthoscelides</taxon>
    </lineage>
</organism>
<gene>
    <name evidence="1" type="ORF">ACAOBT_LOCUS16702</name>
</gene>
<reference evidence="1" key="1">
    <citation type="submission" date="2022-03" db="EMBL/GenBank/DDBJ databases">
        <authorList>
            <person name="Sayadi A."/>
        </authorList>
    </citation>
    <scope>NUCLEOTIDE SEQUENCE</scope>
</reference>
<name>A0A9P0L0G0_ACAOB</name>